<dbReference type="VEuPathDB" id="VectorBase:RSAN_053853"/>
<organism evidence="1 2">
    <name type="scientific">Rhipicephalus sanguineus</name>
    <name type="common">Brown dog tick</name>
    <name type="synonym">Ixodes sanguineus</name>
    <dbReference type="NCBI Taxonomy" id="34632"/>
    <lineage>
        <taxon>Eukaryota</taxon>
        <taxon>Metazoa</taxon>
        <taxon>Ecdysozoa</taxon>
        <taxon>Arthropoda</taxon>
        <taxon>Chelicerata</taxon>
        <taxon>Arachnida</taxon>
        <taxon>Acari</taxon>
        <taxon>Parasitiformes</taxon>
        <taxon>Ixodida</taxon>
        <taxon>Ixodoidea</taxon>
        <taxon>Ixodidae</taxon>
        <taxon>Rhipicephalinae</taxon>
        <taxon>Rhipicephalus</taxon>
        <taxon>Rhipicephalus</taxon>
    </lineage>
</organism>
<gene>
    <name evidence="1" type="ORF">HPB52_000920</name>
</gene>
<dbReference type="InterPro" id="IPR012337">
    <property type="entry name" value="RNaseH-like_sf"/>
</dbReference>
<dbReference type="Proteomes" id="UP000821837">
    <property type="component" value="Unassembled WGS sequence"/>
</dbReference>
<dbReference type="AlphaFoldDB" id="A0A9D4PTI5"/>
<reference evidence="1" key="1">
    <citation type="journal article" date="2020" name="Cell">
        <title>Large-Scale Comparative Analyses of Tick Genomes Elucidate Their Genetic Diversity and Vector Capacities.</title>
        <authorList>
            <consortium name="Tick Genome and Microbiome Consortium (TIGMIC)"/>
            <person name="Jia N."/>
            <person name="Wang J."/>
            <person name="Shi W."/>
            <person name="Du L."/>
            <person name="Sun Y."/>
            <person name="Zhan W."/>
            <person name="Jiang J.F."/>
            <person name="Wang Q."/>
            <person name="Zhang B."/>
            <person name="Ji P."/>
            <person name="Bell-Sakyi L."/>
            <person name="Cui X.M."/>
            <person name="Yuan T.T."/>
            <person name="Jiang B.G."/>
            <person name="Yang W.F."/>
            <person name="Lam T.T."/>
            <person name="Chang Q.C."/>
            <person name="Ding S.J."/>
            <person name="Wang X.J."/>
            <person name="Zhu J.G."/>
            <person name="Ruan X.D."/>
            <person name="Zhao L."/>
            <person name="Wei J.T."/>
            <person name="Ye R.Z."/>
            <person name="Que T.C."/>
            <person name="Du C.H."/>
            <person name="Zhou Y.H."/>
            <person name="Cheng J.X."/>
            <person name="Dai P.F."/>
            <person name="Guo W.B."/>
            <person name="Han X.H."/>
            <person name="Huang E.J."/>
            <person name="Li L.F."/>
            <person name="Wei W."/>
            <person name="Gao Y.C."/>
            <person name="Liu J.Z."/>
            <person name="Shao H.Z."/>
            <person name="Wang X."/>
            <person name="Wang C.C."/>
            <person name="Yang T.C."/>
            <person name="Huo Q.B."/>
            <person name="Li W."/>
            <person name="Chen H.Y."/>
            <person name="Chen S.E."/>
            <person name="Zhou L.G."/>
            <person name="Ni X.B."/>
            <person name="Tian J.H."/>
            <person name="Sheng Y."/>
            <person name="Liu T."/>
            <person name="Pan Y.S."/>
            <person name="Xia L.Y."/>
            <person name="Li J."/>
            <person name="Zhao F."/>
            <person name="Cao W.C."/>
        </authorList>
    </citation>
    <scope>NUCLEOTIDE SEQUENCE</scope>
    <source>
        <strain evidence="1">Rsan-2018</strain>
    </source>
</reference>
<dbReference type="EMBL" id="JABSTV010001250">
    <property type="protein sequence ID" value="KAH7955470.1"/>
    <property type="molecule type" value="Genomic_DNA"/>
</dbReference>
<comment type="caution">
    <text evidence="1">The sequence shown here is derived from an EMBL/GenBank/DDBJ whole genome shotgun (WGS) entry which is preliminary data.</text>
</comment>
<accession>A0A9D4PTI5</accession>
<sequence length="510" mass="57261">MLLLIYAGCNRWVEKDAWAMLMRSPNDSMFCRSACFIYWTPEQLKCRSVTGVLSNKYRSLGQTQAKPAMTAEKLNALKGLHSFSIVEEKAFKDLVEHLAPGRKTLTRRMLTDRLDACFEDMKQKLPLEFINVDHVAVSADLWSSFHRSFIGIVALWLDPSTLERKTAALAFRRVIGHATYDKLAEVLSSVFAEYGIQGKVTSVVTDNGSNFVKAFRVFGESETNETDDESEMRPADLTGILNTPDGSECVLPPHIRCAAHTLNLVATSDSAAAELDAQYSRVAKSVFKKCSALWSKQGQSNISADLIKSHCGVYLRRPVPTRWNSLHDAMEHLLKLHNEGKDIERLFCILKLPVLHRPAEYKFMEEYCSVMKPLSCALDVLQRQEHMFIGYLLPTLAVLEKRIKYEAMKGLSYCGPLASAVLDGIEKSSMRDQATMNVRTELAAVTQPARADVAASSAPEDFFSFGLQTLPAETQDELSRYLLVPGDYPLRRMPRQLAIRAREAAYNRNT</sequence>
<dbReference type="PANTHER" id="PTHR47501:SF5">
    <property type="entry name" value="HAT C-TERMINAL DIMERISATION DOMAIN-CONTAINING PROTEIN"/>
    <property type="match status" value="1"/>
</dbReference>
<keyword evidence="2" id="KW-1185">Reference proteome</keyword>
<protein>
    <submittedName>
        <fullName evidence="1">Uncharacterized protein</fullName>
    </submittedName>
</protein>
<dbReference type="PANTHER" id="PTHR47501">
    <property type="entry name" value="TRANSPOSASE-RELATED"/>
    <property type="match status" value="1"/>
</dbReference>
<name>A0A9D4PTI5_RHISA</name>
<dbReference type="SUPFAM" id="SSF53098">
    <property type="entry name" value="Ribonuclease H-like"/>
    <property type="match status" value="1"/>
</dbReference>
<proteinExistence type="predicted"/>
<dbReference type="VEuPathDB" id="VectorBase:RSAN_027972"/>
<reference evidence="1" key="2">
    <citation type="submission" date="2021-09" db="EMBL/GenBank/DDBJ databases">
        <authorList>
            <person name="Jia N."/>
            <person name="Wang J."/>
            <person name="Shi W."/>
            <person name="Du L."/>
            <person name="Sun Y."/>
            <person name="Zhan W."/>
            <person name="Jiang J."/>
            <person name="Wang Q."/>
            <person name="Zhang B."/>
            <person name="Ji P."/>
            <person name="Sakyi L.B."/>
            <person name="Cui X."/>
            <person name="Yuan T."/>
            <person name="Jiang B."/>
            <person name="Yang W."/>
            <person name="Lam T.T.-Y."/>
            <person name="Chang Q."/>
            <person name="Ding S."/>
            <person name="Wang X."/>
            <person name="Zhu J."/>
            <person name="Ruan X."/>
            <person name="Zhao L."/>
            <person name="Wei J."/>
            <person name="Que T."/>
            <person name="Du C."/>
            <person name="Cheng J."/>
            <person name="Dai P."/>
            <person name="Han X."/>
            <person name="Huang E."/>
            <person name="Gao Y."/>
            <person name="Liu J."/>
            <person name="Shao H."/>
            <person name="Ye R."/>
            <person name="Li L."/>
            <person name="Wei W."/>
            <person name="Wang X."/>
            <person name="Wang C."/>
            <person name="Huo Q."/>
            <person name="Li W."/>
            <person name="Guo W."/>
            <person name="Chen H."/>
            <person name="Chen S."/>
            <person name="Zhou L."/>
            <person name="Zhou L."/>
            <person name="Ni X."/>
            <person name="Tian J."/>
            <person name="Zhou Y."/>
            <person name="Sheng Y."/>
            <person name="Liu T."/>
            <person name="Pan Y."/>
            <person name="Xia L."/>
            <person name="Li J."/>
            <person name="Zhao F."/>
            <person name="Cao W."/>
        </authorList>
    </citation>
    <scope>NUCLEOTIDE SEQUENCE</scope>
    <source>
        <strain evidence="1">Rsan-2018</strain>
        <tissue evidence="1">Larvae</tissue>
    </source>
</reference>
<evidence type="ECO:0000313" key="2">
    <source>
        <dbReference type="Proteomes" id="UP000821837"/>
    </source>
</evidence>
<evidence type="ECO:0000313" key="1">
    <source>
        <dbReference type="EMBL" id="KAH7955470.1"/>
    </source>
</evidence>